<protein>
    <submittedName>
        <fullName evidence="1">Uncharacterized protein</fullName>
    </submittedName>
</protein>
<name>A0A0J6VIG9_9MYCO</name>
<reference evidence="1 2" key="1">
    <citation type="journal article" date="2015" name="Genome Biol. Evol.">
        <title>Characterization of Three Mycobacterium spp. with Potential Use in Bioremediation by Genome Sequencing and Comparative Genomics.</title>
        <authorList>
            <person name="Das S."/>
            <person name="Pettersson B.M."/>
            <person name="Behra P.R."/>
            <person name="Ramesh M."/>
            <person name="Dasgupta S."/>
            <person name="Bhattacharya A."/>
            <person name="Kirsebom L.A."/>
        </authorList>
    </citation>
    <scope>NUCLEOTIDE SEQUENCE [LARGE SCALE GENOMIC DNA]</scope>
    <source>
        <strain evidence="1 2">DSM 44075</strain>
    </source>
</reference>
<proteinExistence type="predicted"/>
<comment type="caution">
    <text evidence="1">The sequence shown here is derived from an EMBL/GenBank/DDBJ whole genome shotgun (WGS) entry which is preliminary data.</text>
</comment>
<dbReference type="AlphaFoldDB" id="A0A0J6VIG9"/>
<evidence type="ECO:0000313" key="1">
    <source>
        <dbReference type="EMBL" id="KMO69253.1"/>
    </source>
</evidence>
<organism evidence="1 2">
    <name type="scientific">Mycolicibacterium obuense</name>
    <dbReference type="NCBI Taxonomy" id="1807"/>
    <lineage>
        <taxon>Bacteria</taxon>
        <taxon>Bacillati</taxon>
        <taxon>Actinomycetota</taxon>
        <taxon>Actinomycetes</taxon>
        <taxon>Mycobacteriales</taxon>
        <taxon>Mycobacteriaceae</taxon>
        <taxon>Mycolicibacterium</taxon>
    </lineage>
</organism>
<dbReference type="Proteomes" id="UP000036313">
    <property type="component" value="Unassembled WGS sequence"/>
</dbReference>
<evidence type="ECO:0000313" key="2">
    <source>
        <dbReference type="Proteomes" id="UP000036313"/>
    </source>
</evidence>
<accession>A0A0J6VIG9</accession>
<dbReference type="PATRIC" id="fig|1807.14.peg.4708"/>
<dbReference type="EMBL" id="JYNU01000057">
    <property type="protein sequence ID" value="KMO69253.1"/>
    <property type="molecule type" value="Genomic_DNA"/>
</dbReference>
<gene>
    <name evidence="1" type="ORF">MOBUDSM44075_04678</name>
</gene>
<sequence>MIAPIDVPNRFGPQAEKWQYFSRFMPKPNLPLDELARTARAEYEAYSDPLEWVRDRIIGAYDFAHTGIVAMYGA</sequence>